<proteinExistence type="predicted"/>
<comment type="caution">
    <text evidence="1">The sequence shown here is derived from an EMBL/GenBank/DDBJ whole genome shotgun (WGS) entry which is preliminary data.</text>
</comment>
<evidence type="ECO:0008006" key="3">
    <source>
        <dbReference type="Google" id="ProtNLM"/>
    </source>
</evidence>
<reference evidence="1 2" key="1">
    <citation type="submission" date="2023-04" db="EMBL/GenBank/DDBJ databases">
        <title>Lysobacter sp. strain UC isolated from soil sample.</title>
        <authorList>
            <person name="Choksket S."/>
            <person name="Harshvardhan F."/>
            <person name="Rana R."/>
            <person name="Patil P.B."/>
            <person name="Korpole S."/>
        </authorList>
    </citation>
    <scope>NUCLEOTIDE SEQUENCE [LARGE SCALE GENOMIC DNA]</scope>
    <source>
        <strain evidence="1 2">UC</strain>
    </source>
</reference>
<sequence length="141" mass="15217">RTCAISAMPARRRNRPDRWPEDIPGMIPSRVHAVTDYVFPAMIAALSRGRGPATRRIMQIGPVWHYAYSLLTRYEGGLVPALSMRAHLACDAIGALSFVGAAALLQDEPAEDRLLLAALGLSELALIAVSDRDVPASAQGR</sequence>
<keyword evidence="2" id="KW-1185">Reference proteome</keyword>
<evidence type="ECO:0000313" key="2">
    <source>
        <dbReference type="Proteomes" id="UP001233535"/>
    </source>
</evidence>
<dbReference type="Proteomes" id="UP001233535">
    <property type="component" value="Unassembled WGS sequence"/>
</dbReference>
<dbReference type="RefSeq" id="WP_309264054.1">
    <property type="nucleotide sequence ID" value="NZ_JARUHG010000024.1"/>
</dbReference>
<accession>A0ABU1CJ25</accession>
<protein>
    <recommendedName>
        <fullName evidence="3">Nitroreductase domain-containing protein</fullName>
    </recommendedName>
</protein>
<evidence type="ECO:0000313" key="1">
    <source>
        <dbReference type="EMBL" id="MDR0184957.1"/>
    </source>
</evidence>
<organism evidence="1 2">
    <name type="scientific">Lysobacter arvi</name>
    <dbReference type="NCBI Taxonomy" id="3038776"/>
    <lineage>
        <taxon>Bacteria</taxon>
        <taxon>Pseudomonadati</taxon>
        <taxon>Pseudomonadota</taxon>
        <taxon>Gammaproteobacteria</taxon>
        <taxon>Lysobacterales</taxon>
        <taxon>Lysobacteraceae</taxon>
        <taxon>Lysobacter</taxon>
    </lineage>
</organism>
<dbReference type="EMBL" id="JARUHG010000024">
    <property type="protein sequence ID" value="MDR0184957.1"/>
    <property type="molecule type" value="Genomic_DNA"/>
</dbReference>
<feature type="non-terminal residue" evidence="1">
    <location>
        <position position="1"/>
    </location>
</feature>
<name>A0ABU1CJ25_9GAMM</name>
<gene>
    <name evidence="1" type="ORF">P8609_18585</name>
</gene>